<accession>A0A9D4D5I3</accession>
<reference evidence="2" key="1">
    <citation type="journal article" date="2019" name="bioRxiv">
        <title>The Genome of the Zebra Mussel, Dreissena polymorpha: A Resource for Invasive Species Research.</title>
        <authorList>
            <person name="McCartney M.A."/>
            <person name="Auch B."/>
            <person name="Kono T."/>
            <person name="Mallez S."/>
            <person name="Zhang Y."/>
            <person name="Obille A."/>
            <person name="Becker A."/>
            <person name="Abrahante J.E."/>
            <person name="Garbe J."/>
            <person name="Badalamenti J.P."/>
            <person name="Herman A."/>
            <person name="Mangelson H."/>
            <person name="Liachko I."/>
            <person name="Sullivan S."/>
            <person name="Sone E.D."/>
            <person name="Koren S."/>
            <person name="Silverstein K.A.T."/>
            <person name="Beckman K.B."/>
            <person name="Gohl D.M."/>
        </authorList>
    </citation>
    <scope>NUCLEOTIDE SEQUENCE</scope>
    <source>
        <strain evidence="2">Duluth1</strain>
        <tissue evidence="2">Whole animal</tissue>
    </source>
</reference>
<organism evidence="2 3">
    <name type="scientific">Dreissena polymorpha</name>
    <name type="common">Zebra mussel</name>
    <name type="synonym">Mytilus polymorpha</name>
    <dbReference type="NCBI Taxonomy" id="45954"/>
    <lineage>
        <taxon>Eukaryota</taxon>
        <taxon>Metazoa</taxon>
        <taxon>Spiralia</taxon>
        <taxon>Lophotrochozoa</taxon>
        <taxon>Mollusca</taxon>
        <taxon>Bivalvia</taxon>
        <taxon>Autobranchia</taxon>
        <taxon>Heteroconchia</taxon>
        <taxon>Euheterodonta</taxon>
        <taxon>Imparidentia</taxon>
        <taxon>Neoheterodontei</taxon>
        <taxon>Myida</taxon>
        <taxon>Dreissenoidea</taxon>
        <taxon>Dreissenidae</taxon>
        <taxon>Dreissena</taxon>
    </lineage>
</organism>
<feature type="region of interest" description="Disordered" evidence="1">
    <location>
        <begin position="58"/>
        <end position="77"/>
    </location>
</feature>
<reference evidence="2" key="2">
    <citation type="submission" date="2020-11" db="EMBL/GenBank/DDBJ databases">
        <authorList>
            <person name="McCartney M.A."/>
            <person name="Auch B."/>
            <person name="Kono T."/>
            <person name="Mallez S."/>
            <person name="Becker A."/>
            <person name="Gohl D.M."/>
            <person name="Silverstein K.A.T."/>
            <person name="Koren S."/>
            <person name="Bechman K.B."/>
            <person name="Herman A."/>
            <person name="Abrahante J.E."/>
            <person name="Garbe J."/>
        </authorList>
    </citation>
    <scope>NUCLEOTIDE SEQUENCE</scope>
    <source>
        <strain evidence="2">Duluth1</strain>
        <tissue evidence="2">Whole animal</tissue>
    </source>
</reference>
<name>A0A9D4D5I3_DREPO</name>
<evidence type="ECO:0000313" key="3">
    <source>
        <dbReference type="Proteomes" id="UP000828390"/>
    </source>
</evidence>
<dbReference type="Proteomes" id="UP000828390">
    <property type="component" value="Unassembled WGS sequence"/>
</dbReference>
<keyword evidence="3" id="KW-1185">Reference proteome</keyword>
<dbReference type="EMBL" id="JAIWYP010000011">
    <property type="protein sequence ID" value="KAH3738410.1"/>
    <property type="molecule type" value="Genomic_DNA"/>
</dbReference>
<feature type="compositionally biased region" description="Basic and acidic residues" evidence="1">
    <location>
        <begin position="62"/>
        <end position="77"/>
    </location>
</feature>
<gene>
    <name evidence="2" type="ORF">DPMN_045043</name>
</gene>
<sequence length="77" mass="9119">MENYTYHVSILFNHIRTYADVRTLKISFSLAAEHLGIQRNSHQYQEQVFQLHCEASTSSWSRDLENRRHLSKEEPGL</sequence>
<evidence type="ECO:0000313" key="2">
    <source>
        <dbReference type="EMBL" id="KAH3738410.1"/>
    </source>
</evidence>
<protein>
    <submittedName>
        <fullName evidence="2">Uncharacterized protein</fullName>
    </submittedName>
</protein>
<proteinExistence type="predicted"/>
<dbReference type="AlphaFoldDB" id="A0A9D4D5I3"/>
<comment type="caution">
    <text evidence="2">The sequence shown here is derived from an EMBL/GenBank/DDBJ whole genome shotgun (WGS) entry which is preliminary data.</text>
</comment>
<evidence type="ECO:0000256" key="1">
    <source>
        <dbReference type="SAM" id="MobiDB-lite"/>
    </source>
</evidence>